<dbReference type="EMBL" id="AP012200">
    <property type="protein sequence ID" value="BAK21940.1"/>
    <property type="molecule type" value="Genomic_DNA"/>
</dbReference>
<proteinExistence type="predicted"/>
<sequence>MASIVLECLTTEKALYTKIYMCEKLQTGNSEIASIMIPYLGKIGTNQYKHLPEKSSKKRSYPLPRDIIARTLSKMNSQIVYVLTEKLEQKEMPEEQLSERIDAIGYIVFYDSTINRKRIYQNIIKTMEKHQKNNLITWKFLTCLSAFPQSIDILEDYCYHSKLKILQLEAERSLNLILRRRNEKLIDY</sequence>
<keyword evidence="2" id="KW-1185">Reference proteome</keyword>
<dbReference type="Proteomes" id="UP000008456">
    <property type="component" value="Chromosome"/>
</dbReference>
<dbReference type="STRING" id="940190.MPTP_1511"/>
<organism evidence="1 2">
    <name type="scientific">Melissococcus plutonius (strain ATCC 35311 / DSM 29964 / CIP 104052 / LMG 20360 / NCIMB 702443)</name>
    <dbReference type="NCBI Taxonomy" id="940190"/>
    <lineage>
        <taxon>Bacteria</taxon>
        <taxon>Bacillati</taxon>
        <taxon>Bacillota</taxon>
        <taxon>Bacilli</taxon>
        <taxon>Lactobacillales</taxon>
        <taxon>Enterococcaceae</taxon>
        <taxon>Melissococcus</taxon>
    </lineage>
</organism>
<dbReference type="AlphaFoldDB" id="F3YBR2"/>
<dbReference type="KEGG" id="mps:MPTP_1511"/>
<evidence type="ECO:0000313" key="1">
    <source>
        <dbReference type="EMBL" id="BAK21940.1"/>
    </source>
</evidence>
<gene>
    <name evidence="1" type="ordered locus">MPTP_1511</name>
</gene>
<dbReference type="HOGENOM" id="CLU_098571_0_0_9"/>
<protein>
    <submittedName>
        <fullName evidence="1">Uncharacterized protein</fullName>
    </submittedName>
</protein>
<name>F3YBR2_MELPT</name>
<evidence type="ECO:0000313" key="2">
    <source>
        <dbReference type="Proteomes" id="UP000008456"/>
    </source>
</evidence>
<reference evidence="1 2" key="1">
    <citation type="journal article" date="2011" name="J. Bacteriol.">
        <title>Complete genome sequence of Melissococcus plutonius ATCC 35311.</title>
        <authorList>
            <person name="Okumura K."/>
            <person name="Arai R."/>
            <person name="Okura M."/>
            <person name="Kirikae T."/>
            <person name="Takamatsu D."/>
            <person name="Osaki M."/>
            <person name="Miyoshi-Akiyama T."/>
        </authorList>
    </citation>
    <scope>NUCLEOTIDE SEQUENCE [LARGE SCALE GENOMIC DNA]</scope>
    <source>
        <strain evidence="2">ATCC 35311 / CIP 104052 / LMG 20360 / NCIMB 702443</strain>
    </source>
</reference>
<reference key="2">
    <citation type="submission" date="2011-04" db="EMBL/GenBank/DDBJ databases">
        <title>Whole genome sequence of Melissococcus plutonius ATCC 35311.</title>
        <authorList>
            <person name="Okumura K."/>
            <person name="Arai R."/>
            <person name="Osaki M."/>
            <person name="Okura M."/>
            <person name="Kirikae T."/>
            <person name="Takamatsu D."/>
            <person name="Akiyama T."/>
        </authorList>
    </citation>
    <scope>NUCLEOTIDE SEQUENCE</scope>
    <source>
        <strain>ATCC 35311</strain>
    </source>
</reference>
<accession>F3YBR2</accession>